<name>A0A7J6SRZ3_PEROL</name>
<evidence type="ECO:0000256" key="4">
    <source>
        <dbReference type="RuleBase" id="RU003651"/>
    </source>
</evidence>
<dbReference type="GO" id="GO:0016887">
    <property type="term" value="F:ATP hydrolysis activity"/>
    <property type="evidence" value="ECO:0007669"/>
    <property type="project" value="InterPro"/>
</dbReference>
<dbReference type="SMART" id="SM00382">
    <property type="entry name" value="AAA"/>
    <property type="match status" value="1"/>
</dbReference>
<sequence>MNEGSTAGVGLRHVMEAQKYIKPSALKELIVEVARTRWSDIGGYEDVKRRLVEAVVWPLTHGDLFAQMGVAPPRGILLYGPPGCSKTMLARAVATETEMNFISIKGPELFSKWVGDSEAKVRDLFRKARQAAPTVVFIDEVDAIGQERATGGGGVADRVLAQLLTELDGVGGQSGAGVVLIAATNRPWAMDPALLRPGRIDRLVHVPLPDDDARREIWKGALGKVPHATVSDCDDIEHFVSATKGYSGAEIVAVVREGCMAAVRREIDHHGSGEMTLTRSLIDEGLSRVQPRITEELAQAYVGVSEKPYTLHIMHLPASEEYDEEEFFGIRATFTANNGRKAMLSYASNGSEYQMVMSSGKKGRVVGETGEKEKVHSKVGDVNPFYHLLGALRDDFESTECEQMADYIEEHPVDDYKPGMAWVVEYLKKISWPAFFIGNYFIHVRVDGDVYQAQRQRFVEYPKTFWRDPTCSSLVRVLASRLEAACPADPTHATLVVVERDWLEAAGGGIVRVATSNNIGKIYSCNHVLRPQSHQTPDWANLIPHELLFIYAIELAVID</sequence>
<evidence type="ECO:0000259" key="5">
    <source>
        <dbReference type="SMART" id="SM00382"/>
    </source>
</evidence>
<dbReference type="Pfam" id="PF00004">
    <property type="entry name" value="AAA"/>
    <property type="match status" value="1"/>
</dbReference>
<dbReference type="AlphaFoldDB" id="A0A7J6SRZ3"/>
<dbReference type="PANTHER" id="PTHR23077:SF27">
    <property type="entry name" value="ATPASE FAMILY GENE 2 PROTEIN HOMOLOG A"/>
    <property type="match status" value="1"/>
</dbReference>
<reference evidence="6 7" key="1">
    <citation type="submission" date="2020-04" db="EMBL/GenBank/DDBJ databases">
        <title>Perkinsus olseni comparative genomics.</title>
        <authorList>
            <person name="Bogema D.R."/>
        </authorList>
    </citation>
    <scope>NUCLEOTIDE SEQUENCE [LARGE SCALE GENOMIC DNA]</scope>
    <source>
        <strain evidence="6 7">ATCC PRA-207</strain>
    </source>
</reference>
<dbReference type="Proteomes" id="UP000553632">
    <property type="component" value="Unassembled WGS sequence"/>
</dbReference>
<dbReference type="InterPro" id="IPR027417">
    <property type="entry name" value="P-loop_NTPase"/>
</dbReference>
<dbReference type="InterPro" id="IPR041569">
    <property type="entry name" value="AAA_lid_3"/>
</dbReference>
<comment type="similarity">
    <text evidence="4">Belongs to the AAA ATPase family.</text>
</comment>
<evidence type="ECO:0000313" key="7">
    <source>
        <dbReference type="Proteomes" id="UP000553632"/>
    </source>
</evidence>
<keyword evidence="7" id="KW-1185">Reference proteome</keyword>
<dbReference type="GO" id="GO:0005737">
    <property type="term" value="C:cytoplasm"/>
    <property type="evidence" value="ECO:0007669"/>
    <property type="project" value="TreeGrafter"/>
</dbReference>
<proteinExistence type="inferred from homology"/>
<dbReference type="InterPro" id="IPR003593">
    <property type="entry name" value="AAA+_ATPase"/>
</dbReference>
<dbReference type="PROSITE" id="PS00674">
    <property type="entry name" value="AAA"/>
    <property type="match status" value="1"/>
</dbReference>
<keyword evidence="1" id="KW-0677">Repeat</keyword>
<dbReference type="FunFam" id="3.40.50.300:FF:000018">
    <property type="entry name" value="Cell division control 48"/>
    <property type="match status" value="1"/>
</dbReference>
<gene>
    <name evidence="6" type="primary">SPATA5_4</name>
    <name evidence="6" type="ORF">FOZ63_012668</name>
</gene>
<protein>
    <submittedName>
        <fullName evidence="6">Spermatoproteinsis associated protein 5</fullName>
    </submittedName>
</protein>
<dbReference type="CDD" id="cd19511">
    <property type="entry name" value="RecA-like_CDC48_r2-like"/>
    <property type="match status" value="1"/>
</dbReference>
<evidence type="ECO:0000256" key="2">
    <source>
        <dbReference type="ARBA" id="ARBA00022741"/>
    </source>
</evidence>
<dbReference type="Pfam" id="PF17862">
    <property type="entry name" value="AAA_lid_3"/>
    <property type="match status" value="1"/>
</dbReference>
<dbReference type="InterPro" id="IPR050168">
    <property type="entry name" value="AAA_ATPase_domain"/>
</dbReference>
<accession>A0A7J6SRZ3</accession>
<keyword evidence="2 4" id="KW-0547">Nucleotide-binding</keyword>
<dbReference type="InterPro" id="IPR003960">
    <property type="entry name" value="ATPase_AAA_CS"/>
</dbReference>
<evidence type="ECO:0000256" key="3">
    <source>
        <dbReference type="ARBA" id="ARBA00022840"/>
    </source>
</evidence>
<comment type="caution">
    <text evidence="6">The sequence shown here is derived from an EMBL/GenBank/DDBJ whole genome shotgun (WGS) entry which is preliminary data.</text>
</comment>
<dbReference type="SUPFAM" id="SSF52540">
    <property type="entry name" value="P-loop containing nucleoside triphosphate hydrolases"/>
    <property type="match status" value="1"/>
</dbReference>
<dbReference type="PANTHER" id="PTHR23077">
    <property type="entry name" value="AAA-FAMILY ATPASE"/>
    <property type="match status" value="1"/>
</dbReference>
<dbReference type="InterPro" id="IPR003959">
    <property type="entry name" value="ATPase_AAA_core"/>
</dbReference>
<dbReference type="GO" id="GO:0005524">
    <property type="term" value="F:ATP binding"/>
    <property type="evidence" value="ECO:0007669"/>
    <property type="project" value="UniProtKB-KW"/>
</dbReference>
<feature type="domain" description="AAA+ ATPase" evidence="5">
    <location>
        <begin position="72"/>
        <end position="210"/>
    </location>
</feature>
<organism evidence="6 7">
    <name type="scientific">Perkinsus olseni</name>
    <name type="common">Perkinsus atlanticus</name>
    <dbReference type="NCBI Taxonomy" id="32597"/>
    <lineage>
        <taxon>Eukaryota</taxon>
        <taxon>Sar</taxon>
        <taxon>Alveolata</taxon>
        <taxon>Perkinsozoa</taxon>
        <taxon>Perkinsea</taxon>
        <taxon>Perkinsida</taxon>
        <taxon>Perkinsidae</taxon>
        <taxon>Perkinsus</taxon>
    </lineage>
</organism>
<dbReference type="Gene3D" id="1.10.8.60">
    <property type="match status" value="1"/>
</dbReference>
<evidence type="ECO:0000313" key="6">
    <source>
        <dbReference type="EMBL" id="KAF4735507.1"/>
    </source>
</evidence>
<keyword evidence="3 4" id="KW-0067">ATP-binding</keyword>
<evidence type="ECO:0000256" key="1">
    <source>
        <dbReference type="ARBA" id="ARBA00022737"/>
    </source>
</evidence>
<dbReference type="Gene3D" id="3.40.50.300">
    <property type="entry name" value="P-loop containing nucleotide triphosphate hydrolases"/>
    <property type="match status" value="1"/>
</dbReference>
<dbReference type="EMBL" id="JABANO010016247">
    <property type="protein sequence ID" value="KAF4735507.1"/>
    <property type="molecule type" value="Genomic_DNA"/>
</dbReference>